<dbReference type="PROSITE" id="PS51192">
    <property type="entry name" value="HELICASE_ATP_BIND_1"/>
    <property type="match status" value="1"/>
</dbReference>
<evidence type="ECO:0000256" key="4">
    <source>
        <dbReference type="ARBA" id="ARBA00022806"/>
    </source>
</evidence>
<dbReference type="Pfam" id="PF00271">
    <property type="entry name" value="Helicase_C"/>
    <property type="match status" value="1"/>
</dbReference>
<protein>
    <recommendedName>
        <fullName evidence="7">ATP-dependent RNA helicase RhlB</fullName>
        <ecNumber evidence="7">3.6.4.13</ecNumber>
    </recommendedName>
</protein>
<dbReference type="InterPro" id="IPR014014">
    <property type="entry name" value="RNA_helicase_DEAD_Q_motif"/>
</dbReference>
<dbReference type="GO" id="GO:0005829">
    <property type="term" value="C:cytosol"/>
    <property type="evidence" value="ECO:0007669"/>
    <property type="project" value="TreeGrafter"/>
</dbReference>
<feature type="short sequence motif" description="Q motif" evidence="8">
    <location>
        <begin position="19"/>
        <end position="47"/>
    </location>
</feature>
<dbReference type="PROSITE" id="PS51195">
    <property type="entry name" value="Q_MOTIF"/>
    <property type="match status" value="1"/>
</dbReference>
<feature type="domain" description="Helicase C-terminal" evidence="11">
    <location>
        <begin position="253"/>
        <end position="400"/>
    </location>
</feature>
<comment type="subunit">
    <text evidence="7">Component of the RNA degradosome, which is a multiprotein complex involved in RNA processing and mRNA degradation.</text>
</comment>
<dbReference type="HAMAP" id="MF_00661">
    <property type="entry name" value="DEAD_helicase_RhlB"/>
    <property type="match status" value="1"/>
</dbReference>
<evidence type="ECO:0000256" key="2">
    <source>
        <dbReference type="ARBA" id="ARBA00022741"/>
    </source>
</evidence>
<evidence type="ECO:0000256" key="8">
    <source>
        <dbReference type="PROSITE-ProRule" id="PRU00552"/>
    </source>
</evidence>
<keyword evidence="5 7" id="KW-0067">ATP-binding</keyword>
<comment type="subcellular location">
    <subcellularLocation>
        <location evidence="7">Cytoplasm</location>
    </subcellularLocation>
</comment>
<dbReference type="InterPro" id="IPR027417">
    <property type="entry name" value="P-loop_NTPase"/>
</dbReference>
<gene>
    <name evidence="7" type="primary">rhlB</name>
    <name evidence="13" type="ORF">SAMN04488540_101222</name>
</gene>
<comment type="catalytic activity">
    <reaction evidence="7">
        <text>ATP + H2O = ADP + phosphate + H(+)</text>
        <dbReference type="Rhea" id="RHEA:13065"/>
        <dbReference type="ChEBI" id="CHEBI:15377"/>
        <dbReference type="ChEBI" id="CHEBI:15378"/>
        <dbReference type="ChEBI" id="CHEBI:30616"/>
        <dbReference type="ChEBI" id="CHEBI:43474"/>
        <dbReference type="ChEBI" id="CHEBI:456216"/>
        <dbReference type="EC" id="3.6.4.13"/>
    </reaction>
</comment>
<sequence>MQAHPVCFPTMSKTHLTDTRFTDLPLAPQVADALVQTGFTHCTPIQALSLPIVLDGKDIAGQAQTGTGKTLAFLAATFHELITRPVPEQHDGKSPRAIVMAPTRELAIQIHRDAEPLAESAGLKMGLAYGGEGYDAQRATLEAGVDVLIGTTGRLIDYFKQGVFNLNSIQVMVLDEADRMFDLGFIRDIRYLFRRMPAAKDRRNMLFSATLSHKVKELAYEHMNDPVHVEVEPEQKTGKRIKEELFYPSNEDKMRLLLTLVEEEWPDKAIIFANTKHRCEDICGWMAGDGHRVGLLTGDVPQKKRVRILEQFKGGELDFLVATDVAARGLHISDVTHVFNYDLPDDCEDYVHRIGRTGRAGADGSSISFACEEYALNLPDIEAYIGHTIAVTNYNADALLTDVKRPQRIQRHRRPNTGGKRPGGRDRSSGQRGPRRHDKR</sequence>
<dbReference type="GO" id="GO:0003724">
    <property type="term" value="F:RNA helicase activity"/>
    <property type="evidence" value="ECO:0007669"/>
    <property type="project" value="UniProtKB-UniRule"/>
</dbReference>
<accession>A0A1G8K377</accession>
<evidence type="ECO:0000256" key="6">
    <source>
        <dbReference type="ARBA" id="ARBA00022884"/>
    </source>
</evidence>
<dbReference type="InterPro" id="IPR044742">
    <property type="entry name" value="DEAD/DEAH_RhlB"/>
</dbReference>
<evidence type="ECO:0000259" key="10">
    <source>
        <dbReference type="PROSITE" id="PS51192"/>
    </source>
</evidence>
<dbReference type="EMBL" id="FNEM01000001">
    <property type="protein sequence ID" value="SDI37260.1"/>
    <property type="molecule type" value="Genomic_DNA"/>
</dbReference>
<dbReference type="GO" id="GO:0006401">
    <property type="term" value="P:RNA catabolic process"/>
    <property type="evidence" value="ECO:0007669"/>
    <property type="project" value="UniProtKB-UniRule"/>
</dbReference>
<dbReference type="SMART" id="SM00490">
    <property type="entry name" value="HELICc"/>
    <property type="match status" value="1"/>
</dbReference>
<evidence type="ECO:0000256" key="5">
    <source>
        <dbReference type="ARBA" id="ARBA00022840"/>
    </source>
</evidence>
<dbReference type="AlphaFoldDB" id="A0A1G8K377"/>
<evidence type="ECO:0000259" key="11">
    <source>
        <dbReference type="PROSITE" id="PS51194"/>
    </source>
</evidence>
<proteinExistence type="inferred from homology"/>
<keyword evidence="4 7" id="KW-0347">Helicase</keyword>
<dbReference type="CDD" id="cd00268">
    <property type="entry name" value="DEADc"/>
    <property type="match status" value="1"/>
</dbReference>
<dbReference type="InterPro" id="IPR001650">
    <property type="entry name" value="Helicase_C-like"/>
</dbReference>
<dbReference type="InterPro" id="IPR000629">
    <property type="entry name" value="RNA-helicase_DEAD-box_CS"/>
</dbReference>
<dbReference type="GO" id="GO:0005524">
    <property type="term" value="F:ATP binding"/>
    <property type="evidence" value="ECO:0007669"/>
    <property type="project" value="UniProtKB-UniRule"/>
</dbReference>
<comment type="similarity">
    <text evidence="7">Belongs to the DEAD box helicase family. RhlB subfamily.</text>
</comment>
<dbReference type="GO" id="GO:0003723">
    <property type="term" value="F:RNA binding"/>
    <property type="evidence" value="ECO:0007669"/>
    <property type="project" value="UniProtKB-UniRule"/>
</dbReference>
<dbReference type="SUPFAM" id="SSF52540">
    <property type="entry name" value="P-loop containing nucleoside triphosphate hydrolases"/>
    <property type="match status" value="1"/>
</dbReference>
<dbReference type="InterPro" id="IPR050079">
    <property type="entry name" value="DEAD_box_RNA_helicase"/>
</dbReference>
<evidence type="ECO:0000256" key="9">
    <source>
        <dbReference type="SAM" id="MobiDB-lite"/>
    </source>
</evidence>
<evidence type="ECO:0000256" key="3">
    <source>
        <dbReference type="ARBA" id="ARBA00022801"/>
    </source>
</evidence>
<feature type="region of interest" description="Disordered" evidence="9">
    <location>
        <begin position="403"/>
        <end position="440"/>
    </location>
</feature>
<keyword evidence="14" id="KW-1185">Reference proteome</keyword>
<dbReference type="SMART" id="SM00487">
    <property type="entry name" value="DEXDc"/>
    <property type="match status" value="1"/>
</dbReference>
<evidence type="ECO:0000259" key="12">
    <source>
        <dbReference type="PROSITE" id="PS51195"/>
    </source>
</evidence>
<dbReference type="InterPro" id="IPR023554">
    <property type="entry name" value="RNA_helicase_ATP-dep_RhlB"/>
</dbReference>
<comment type="function">
    <text evidence="7">DEAD-box RNA helicase involved in RNA degradation. Has RNA-dependent ATPase activity and unwinds double-stranded RNA.</text>
</comment>
<dbReference type="Proteomes" id="UP000199527">
    <property type="component" value="Unassembled WGS sequence"/>
</dbReference>
<evidence type="ECO:0000256" key="7">
    <source>
        <dbReference type="HAMAP-Rule" id="MF_00661"/>
    </source>
</evidence>
<dbReference type="PANTHER" id="PTHR47959:SF10">
    <property type="entry name" value="ATP-DEPENDENT RNA HELICASE RHLB"/>
    <property type="match status" value="1"/>
</dbReference>
<dbReference type="NCBIfam" id="NF003419">
    <property type="entry name" value="PRK04837.1"/>
    <property type="match status" value="1"/>
</dbReference>
<feature type="domain" description="DEAD-box RNA helicase Q" evidence="12">
    <location>
        <begin position="19"/>
        <end position="47"/>
    </location>
</feature>
<evidence type="ECO:0000313" key="13">
    <source>
        <dbReference type="EMBL" id="SDI37260.1"/>
    </source>
</evidence>
<dbReference type="InterPro" id="IPR014001">
    <property type="entry name" value="Helicase_ATP-bd"/>
</dbReference>
<feature type="domain" description="Helicase ATP-binding" evidence="10">
    <location>
        <begin position="50"/>
        <end position="229"/>
    </location>
</feature>
<keyword evidence="1 7" id="KW-0963">Cytoplasm</keyword>
<keyword evidence="6 7" id="KW-0694">RNA-binding</keyword>
<evidence type="ECO:0000256" key="1">
    <source>
        <dbReference type="ARBA" id="ARBA00022490"/>
    </source>
</evidence>
<dbReference type="Pfam" id="PF00270">
    <property type="entry name" value="DEAD"/>
    <property type="match status" value="1"/>
</dbReference>
<dbReference type="FunFam" id="3.40.50.300:FF:000312">
    <property type="entry name" value="ATP-dependent RNA helicase RhlB"/>
    <property type="match status" value="1"/>
</dbReference>
<name>A0A1G8K377_9GAMM</name>
<dbReference type="PANTHER" id="PTHR47959">
    <property type="entry name" value="ATP-DEPENDENT RNA HELICASE RHLE-RELATED"/>
    <property type="match status" value="1"/>
</dbReference>
<evidence type="ECO:0000313" key="14">
    <source>
        <dbReference type="Proteomes" id="UP000199527"/>
    </source>
</evidence>
<dbReference type="PROSITE" id="PS51194">
    <property type="entry name" value="HELICASE_CTER"/>
    <property type="match status" value="1"/>
</dbReference>
<keyword evidence="3 7" id="KW-0378">Hydrolase</keyword>
<reference evidence="14" key="1">
    <citation type="submission" date="2016-10" db="EMBL/GenBank/DDBJ databases">
        <authorList>
            <person name="Varghese N."/>
            <person name="Submissions S."/>
        </authorList>
    </citation>
    <scope>NUCLEOTIDE SEQUENCE [LARGE SCALE GENOMIC DNA]</scope>
    <source>
        <strain evidence="14">DSM 23317</strain>
    </source>
</reference>
<feature type="compositionally biased region" description="Basic residues" evidence="9">
    <location>
        <begin position="406"/>
        <end position="415"/>
    </location>
</feature>
<keyword evidence="2 7" id="KW-0547">Nucleotide-binding</keyword>
<dbReference type="GO" id="GO:0016887">
    <property type="term" value="F:ATP hydrolysis activity"/>
    <property type="evidence" value="ECO:0007669"/>
    <property type="project" value="RHEA"/>
</dbReference>
<dbReference type="InterPro" id="IPR011545">
    <property type="entry name" value="DEAD/DEAH_box_helicase_dom"/>
</dbReference>
<dbReference type="PROSITE" id="PS00039">
    <property type="entry name" value="DEAD_ATP_HELICASE"/>
    <property type="match status" value="1"/>
</dbReference>
<organism evidence="13 14">
    <name type="scientific">Ferrimonas sediminum</name>
    <dbReference type="NCBI Taxonomy" id="718193"/>
    <lineage>
        <taxon>Bacteria</taxon>
        <taxon>Pseudomonadati</taxon>
        <taxon>Pseudomonadota</taxon>
        <taxon>Gammaproteobacteria</taxon>
        <taxon>Alteromonadales</taxon>
        <taxon>Ferrimonadaceae</taxon>
        <taxon>Ferrimonas</taxon>
    </lineage>
</organism>
<dbReference type="CDD" id="cd18787">
    <property type="entry name" value="SF2_C_DEAD"/>
    <property type="match status" value="1"/>
</dbReference>
<dbReference type="Gene3D" id="3.40.50.300">
    <property type="entry name" value="P-loop containing nucleotide triphosphate hydrolases"/>
    <property type="match status" value="2"/>
</dbReference>
<dbReference type="EC" id="3.6.4.13" evidence="7"/>